<gene>
    <name evidence="3" type="ORF">FGO68_gene17342</name>
</gene>
<sequence>MFTYSCPEIIYSTSSPVILYEHHSQQSTDCHSEMSPMLSSSGCSPLFVQTTNGQYKYENATGFKSQSLVIPKTLCVMPRSKAITKRNAQRKALIRTSSGQLMLIKKASQKSDRSIGQKKNAPRKTGSSEIQTDENCEQMRMAQQTALYQHQIQLQQQKTLQQRVEYFDLVEDLFQIYEVFRLSLSTLFLAISIIQRAFLVSTSEFMPCLESLYEIEQLSNRDKSKIAVYVSMSLAAKYNDRIAFKFDEFSQALRFESDLVNVRAVLTNEKLRLIEYEILKKLNFKIGDSTEASQISRGHEILLKVFPSAGSQQTEVTNQVRSASLLFSKLTLISKSALVFSTDEIALGSAFMALKLYERKSGQSELVTKDLFNNILTSVSPEGQFSQYESKVLHCATHIMDTLKSLQSPLFKMNQGGRWPTIGAQVRRVMHEQFVKQ</sequence>
<dbReference type="Pfam" id="PF00134">
    <property type="entry name" value="Cyclin_N"/>
    <property type="match status" value="1"/>
</dbReference>
<dbReference type="EMBL" id="RRYP01009091">
    <property type="protein sequence ID" value="TNV79308.1"/>
    <property type="molecule type" value="Genomic_DNA"/>
</dbReference>
<keyword evidence="4" id="KW-1185">Reference proteome</keyword>
<dbReference type="Proteomes" id="UP000785679">
    <property type="component" value="Unassembled WGS sequence"/>
</dbReference>
<feature type="domain" description="Cyclin N-terminal" evidence="2">
    <location>
        <begin position="139"/>
        <end position="286"/>
    </location>
</feature>
<dbReference type="SUPFAM" id="SSF47954">
    <property type="entry name" value="Cyclin-like"/>
    <property type="match status" value="1"/>
</dbReference>
<evidence type="ECO:0000313" key="4">
    <source>
        <dbReference type="Proteomes" id="UP000785679"/>
    </source>
</evidence>
<evidence type="ECO:0000313" key="3">
    <source>
        <dbReference type="EMBL" id="TNV79308.1"/>
    </source>
</evidence>
<accession>A0A8J8T2R2</accession>
<comment type="caution">
    <text evidence="3">The sequence shown here is derived from an EMBL/GenBank/DDBJ whole genome shotgun (WGS) entry which is preliminary data.</text>
</comment>
<feature type="region of interest" description="Disordered" evidence="1">
    <location>
        <begin position="106"/>
        <end position="131"/>
    </location>
</feature>
<name>A0A8J8T2R2_HALGN</name>
<dbReference type="AlphaFoldDB" id="A0A8J8T2R2"/>
<dbReference type="Gene3D" id="1.10.472.10">
    <property type="entry name" value="Cyclin-like"/>
    <property type="match status" value="1"/>
</dbReference>
<organism evidence="3 4">
    <name type="scientific">Halteria grandinella</name>
    <dbReference type="NCBI Taxonomy" id="5974"/>
    <lineage>
        <taxon>Eukaryota</taxon>
        <taxon>Sar</taxon>
        <taxon>Alveolata</taxon>
        <taxon>Ciliophora</taxon>
        <taxon>Intramacronucleata</taxon>
        <taxon>Spirotrichea</taxon>
        <taxon>Stichotrichia</taxon>
        <taxon>Sporadotrichida</taxon>
        <taxon>Halteriidae</taxon>
        <taxon>Halteria</taxon>
    </lineage>
</organism>
<dbReference type="InterPro" id="IPR036915">
    <property type="entry name" value="Cyclin-like_sf"/>
</dbReference>
<protein>
    <recommendedName>
        <fullName evidence="2">Cyclin N-terminal domain-containing protein</fullName>
    </recommendedName>
</protein>
<reference evidence="3" key="1">
    <citation type="submission" date="2019-06" db="EMBL/GenBank/DDBJ databases">
        <authorList>
            <person name="Zheng W."/>
        </authorList>
    </citation>
    <scope>NUCLEOTIDE SEQUENCE</scope>
    <source>
        <strain evidence="3">QDHG01</strain>
    </source>
</reference>
<evidence type="ECO:0000259" key="2">
    <source>
        <dbReference type="Pfam" id="PF00134"/>
    </source>
</evidence>
<evidence type="ECO:0000256" key="1">
    <source>
        <dbReference type="SAM" id="MobiDB-lite"/>
    </source>
</evidence>
<proteinExistence type="predicted"/>
<dbReference type="InterPro" id="IPR006671">
    <property type="entry name" value="Cyclin_N"/>
</dbReference>